<dbReference type="InterPro" id="IPR007504">
    <property type="entry name" value="H/ACA_rnp_Gar1/Naf1"/>
</dbReference>
<name>A0A9E7RTS5_METWO</name>
<dbReference type="RefSeq" id="WP_261599437.1">
    <property type="nucleotide sequence ID" value="NZ_CP104550.1"/>
</dbReference>
<gene>
    <name evidence="1" type="ORF">N5910_06465</name>
</gene>
<dbReference type="InterPro" id="IPR038664">
    <property type="entry name" value="Gar1/Naf1_Cbf5-bd_sf"/>
</dbReference>
<dbReference type="SUPFAM" id="SSF50447">
    <property type="entry name" value="Translation proteins"/>
    <property type="match status" value="1"/>
</dbReference>
<dbReference type="Proteomes" id="UP001065373">
    <property type="component" value="Chromosome"/>
</dbReference>
<organism evidence="1">
    <name type="scientific">Methanothermobacter wolfeii</name>
    <name type="common">Methanobacterium wolfei</name>
    <dbReference type="NCBI Taxonomy" id="145261"/>
    <lineage>
        <taxon>Archaea</taxon>
        <taxon>Methanobacteriati</taxon>
        <taxon>Methanobacteriota</taxon>
        <taxon>Methanomada group</taxon>
        <taxon>Methanobacteria</taxon>
        <taxon>Methanobacteriales</taxon>
        <taxon>Methanobacteriaceae</taxon>
        <taxon>Methanothermobacter</taxon>
    </lineage>
</organism>
<dbReference type="GO" id="GO:0001522">
    <property type="term" value="P:pseudouridine synthesis"/>
    <property type="evidence" value="ECO:0007669"/>
    <property type="project" value="InterPro"/>
</dbReference>
<proteinExistence type="predicted"/>
<reference evidence="1" key="1">
    <citation type="submission" date="2022-09" db="EMBL/GenBank/DDBJ databases">
        <title>Characterization of three MwoI isoschizomers from sequenced genome and metagenomes.</title>
        <authorList>
            <person name="Fomenkov A."/>
            <person name="Xu S.Y."/>
            <person name="Roberts R.J."/>
        </authorList>
    </citation>
    <scope>NUCLEOTIDE SEQUENCE</scope>
    <source>
        <strain evidence="1">DSM 2970</strain>
    </source>
</reference>
<accession>A0A9E7RTS5</accession>
<dbReference type="AlphaFoldDB" id="A0A9E7RTS5"/>
<dbReference type="GO" id="GO:0042254">
    <property type="term" value="P:ribosome biogenesis"/>
    <property type="evidence" value="ECO:0007669"/>
    <property type="project" value="InterPro"/>
</dbReference>
<sequence length="92" mass="10534">MKILGNISHISNRGRIIARSERTPKLGAPVFTSDGKRIGSVHDIFGPTRKPYISIKTSRAVNTEKFENRVGETLYEGIKNVKKWGRRKRRKK</sequence>
<protein>
    <submittedName>
        <fullName evidence="1">Gar1/Naf1 family protein</fullName>
    </submittedName>
</protein>
<dbReference type="InterPro" id="IPR009000">
    <property type="entry name" value="Transl_B-barrel_sf"/>
</dbReference>
<dbReference type="Pfam" id="PF04410">
    <property type="entry name" value="Gar1"/>
    <property type="match status" value="1"/>
</dbReference>
<evidence type="ECO:0000313" key="1">
    <source>
        <dbReference type="EMBL" id="UXH31183.1"/>
    </source>
</evidence>
<dbReference type="Gene3D" id="2.40.10.230">
    <property type="entry name" value="Probable tRNA pseudouridine synthase domain"/>
    <property type="match status" value="1"/>
</dbReference>
<dbReference type="NCBIfam" id="NF009631">
    <property type="entry name" value="PRK13149.2-2"/>
    <property type="match status" value="1"/>
</dbReference>
<dbReference type="GeneID" id="75106879"/>
<dbReference type="EMBL" id="CP104550">
    <property type="protein sequence ID" value="UXH31183.1"/>
    <property type="molecule type" value="Genomic_DNA"/>
</dbReference>